<dbReference type="PANTHER" id="PTHR47893">
    <property type="entry name" value="REGULATORY PROTEIN PCHR"/>
    <property type="match status" value="1"/>
</dbReference>
<sequence length="341" mass="38869">MANLMLQYNCDNYVELVHLLASKMQAPVRDNMIAIPARYGQGYLRAQNLQGGLSVLISDVLCAADIMLERLPGYNSFYVLQFSEVMEEQIAQITSRGNTSIVTELTNSYVMLHNGQMESKNFIPAGTQVRSLLLIFERKHLLQFLEPDVADLFLSNYFSRLVQTGAVEPIDADYRALLDMLLRPSIDHPLPSNYMSNRCMLLLERFILQVMSKTEERPLTGKLSADEVNRLMRVEAKLVKDYTVPPPTIELLSKSAAMSATKLKRDFKLLYGLPIYEYYQRHRMKKARQLLMEGVHSIKEVGIMVGYSNLSHFAVSFKKEFGVLPSEFSVRDAVLPIERID</sequence>
<keyword evidence="3" id="KW-0804">Transcription</keyword>
<dbReference type="PANTHER" id="PTHR47893:SF1">
    <property type="entry name" value="REGULATORY PROTEIN PCHR"/>
    <property type="match status" value="1"/>
</dbReference>
<dbReference type="Pfam" id="PF12833">
    <property type="entry name" value="HTH_18"/>
    <property type="match status" value="1"/>
</dbReference>
<dbReference type="OrthoDB" id="1156172at2"/>
<dbReference type="InterPro" id="IPR018060">
    <property type="entry name" value="HTH_AraC"/>
</dbReference>
<dbReference type="PROSITE" id="PS01124">
    <property type="entry name" value="HTH_ARAC_FAMILY_2"/>
    <property type="match status" value="1"/>
</dbReference>
<dbReference type="Gene3D" id="1.10.10.60">
    <property type="entry name" value="Homeodomain-like"/>
    <property type="match status" value="2"/>
</dbReference>
<dbReference type="EMBL" id="SDHZ01000001">
    <property type="protein sequence ID" value="RXK85364.1"/>
    <property type="molecule type" value="Genomic_DNA"/>
</dbReference>
<evidence type="ECO:0000313" key="5">
    <source>
        <dbReference type="EMBL" id="RXK85364.1"/>
    </source>
</evidence>
<feature type="domain" description="HTH araC/xylS-type" evidence="4">
    <location>
        <begin position="232"/>
        <end position="331"/>
    </location>
</feature>
<reference evidence="5 6" key="1">
    <citation type="submission" date="2019-01" db="EMBL/GenBank/DDBJ databases">
        <title>Filimonas sp. strain TTM-71.</title>
        <authorList>
            <person name="Chen W.-M."/>
        </authorList>
    </citation>
    <scope>NUCLEOTIDE SEQUENCE [LARGE SCALE GENOMIC DNA]</scope>
    <source>
        <strain evidence="5 6">TTM-71</strain>
    </source>
</reference>
<protein>
    <submittedName>
        <fullName evidence="5">AraC family transcriptional regulator</fullName>
    </submittedName>
</protein>
<gene>
    <name evidence="5" type="ORF">ESB13_00630</name>
</gene>
<dbReference type="GO" id="GO:0003700">
    <property type="term" value="F:DNA-binding transcription factor activity"/>
    <property type="evidence" value="ECO:0007669"/>
    <property type="project" value="InterPro"/>
</dbReference>
<proteinExistence type="predicted"/>
<accession>A0A4Q1D7T6</accession>
<evidence type="ECO:0000313" key="6">
    <source>
        <dbReference type="Proteomes" id="UP000290545"/>
    </source>
</evidence>
<dbReference type="InterPro" id="IPR009057">
    <property type="entry name" value="Homeodomain-like_sf"/>
</dbReference>
<dbReference type="Proteomes" id="UP000290545">
    <property type="component" value="Unassembled WGS sequence"/>
</dbReference>
<comment type="caution">
    <text evidence="5">The sequence shown here is derived from an EMBL/GenBank/DDBJ whole genome shotgun (WGS) entry which is preliminary data.</text>
</comment>
<dbReference type="InterPro" id="IPR018062">
    <property type="entry name" value="HTH_AraC-typ_CS"/>
</dbReference>
<evidence type="ECO:0000259" key="4">
    <source>
        <dbReference type="PROSITE" id="PS01124"/>
    </source>
</evidence>
<keyword evidence="1" id="KW-0805">Transcription regulation</keyword>
<dbReference type="GO" id="GO:0043565">
    <property type="term" value="F:sequence-specific DNA binding"/>
    <property type="evidence" value="ECO:0007669"/>
    <property type="project" value="InterPro"/>
</dbReference>
<keyword evidence="6" id="KW-1185">Reference proteome</keyword>
<dbReference type="InterPro" id="IPR020449">
    <property type="entry name" value="Tscrpt_reg_AraC-type_HTH"/>
</dbReference>
<dbReference type="RefSeq" id="WP_129001116.1">
    <property type="nucleotide sequence ID" value="NZ_SDHZ01000001.1"/>
</dbReference>
<dbReference type="AlphaFoldDB" id="A0A4Q1D7T6"/>
<name>A0A4Q1D7T6_9BACT</name>
<dbReference type="InterPro" id="IPR053142">
    <property type="entry name" value="PchR_regulatory_protein"/>
</dbReference>
<dbReference type="SUPFAM" id="SSF46689">
    <property type="entry name" value="Homeodomain-like"/>
    <property type="match status" value="1"/>
</dbReference>
<organism evidence="5 6">
    <name type="scientific">Filimonas effusa</name>
    <dbReference type="NCBI Taxonomy" id="2508721"/>
    <lineage>
        <taxon>Bacteria</taxon>
        <taxon>Pseudomonadati</taxon>
        <taxon>Bacteroidota</taxon>
        <taxon>Chitinophagia</taxon>
        <taxon>Chitinophagales</taxon>
        <taxon>Chitinophagaceae</taxon>
        <taxon>Filimonas</taxon>
    </lineage>
</organism>
<evidence type="ECO:0000256" key="2">
    <source>
        <dbReference type="ARBA" id="ARBA00023125"/>
    </source>
</evidence>
<keyword evidence="2" id="KW-0238">DNA-binding</keyword>
<evidence type="ECO:0000256" key="1">
    <source>
        <dbReference type="ARBA" id="ARBA00023015"/>
    </source>
</evidence>
<dbReference type="PROSITE" id="PS00041">
    <property type="entry name" value="HTH_ARAC_FAMILY_1"/>
    <property type="match status" value="1"/>
</dbReference>
<dbReference type="PRINTS" id="PR00032">
    <property type="entry name" value="HTHARAC"/>
</dbReference>
<dbReference type="SMART" id="SM00342">
    <property type="entry name" value="HTH_ARAC"/>
    <property type="match status" value="1"/>
</dbReference>
<evidence type="ECO:0000256" key="3">
    <source>
        <dbReference type="ARBA" id="ARBA00023163"/>
    </source>
</evidence>